<feature type="region of interest" description="Disordered" evidence="1">
    <location>
        <begin position="1"/>
        <end position="53"/>
    </location>
</feature>
<dbReference type="AlphaFoldDB" id="A0A922IFU3"/>
<evidence type="ECO:0000256" key="1">
    <source>
        <dbReference type="SAM" id="MobiDB-lite"/>
    </source>
</evidence>
<evidence type="ECO:0000313" key="2">
    <source>
        <dbReference type="EMBL" id="KAH9530102.1"/>
    </source>
</evidence>
<reference evidence="2" key="2">
    <citation type="journal article" date="2022" name="Res Sq">
        <title>Comparative Genomics Reveals Insights into the Divergent Evolution of Astigmatic Mites and Household Pest Adaptations.</title>
        <authorList>
            <person name="Xiong Q."/>
            <person name="Wan A.T.-Y."/>
            <person name="Liu X.-Y."/>
            <person name="Fung C.S.-H."/>
            <person name="Xiao X."/>
            <person name="Malainual N."/>
            <person name="Hou J."/>
            <person name="Wang L."/>
            <person name="Wang M."/>
            <person name="Yang K."/>
            <person name="Cui Y."/>
            <person name="Leung E."/>
            <person name="Nong W."/>
            <person name="Shin S.-K."/>
            <person name="Au S."/>
            <person name="Jeong K.Y."/>
            <person name="Chew F.T."/>
            <person name="Hui J."/>
            <person name="Leung T.F."/>
            <person name="Tungtrongchitr A."/>
            <person name="Zhong N."/>
            <person name="Liu Z."/>
            <person name="Tsui S."/>
        </authorList>
    </citation>
    <scope>NUCLEOTIDE SEQUENCE</scope>
    <source>
        <strain evidence="2">Derf</strain>
        <tissue evidence="2">Whole organism</tissue>
    </source>
</reference>
<feature type="compositionally biased region" description="Low complexity" evidence="1">
    <location>
        <begin position="28"/>
        <end position="48"/>
    </location>
</feature>
<keyword evidence="3" id="KW-1185">Reference proteome</keyword>
<evidence type="ECO:0000313" key="3">
    <source>
        <dbReference type="Proteomes" id="UP000790347"/>
    </source>
</evidence>
<name>A0A922IFU3_DERFA</name>
<dbReference type="Proteomes" id="UP000790347">
    <property type="component" value="Unassembled WGS sequence"/>
</dbReference>
<organism evidence="2 3">
    <name type="scientific">Dermatophagoides farinae</name>
    <name type="common">American house dust mite</name>
    <dbReference type="NCBI Taxonomy" id="6954"/>
    <lineage>
        <taxon>Eukaryota</taxon>
        <taxon>Metazoa</taxon>
        <taxon>Ecdysozoa</taxon>
        <taxon>Arthropoda</taxon>
        <taxon>Chelicerata</taxon>
        <taxon>Arachnida</taxon>
        <taxon>Acari</taxon>
        <taxon>Acariformes</taxon>
        <taxon>Sarcoptiformes</taxon>
        <taxon>Astigmata</taxon>
        <taxon>Psoroptidia</taxon>
        <taxon>Analgoidea</taxon>
        <taxon>Pyroglyphidae</taxon>
        <taxon>Dermatophagoidinae</taxon>
        <taxon>Dermatophagoides</taxon>
    </lineage>
</organism>
<proteinExistence type="predicted"/>
<protein>
    <submittedName>
        <fullName evidence="2">Uncharacterized protein</fullName>
    </submittedName>
</protein>
<accession>A0A922IFU3</accession>
<comment type="caution">
    <text evidence="2">The sequence shown here is derived from an EMBL/GenBank/DDBJ whole genome shotgun (WGS) entry which is preliminary data.</text>
</comment>
<reference evidence="2" key="1">
    <citation type="submission" date="2013-05" db="EMBL/GenBank/DDBJ databases">
        <authorList>
            <person name="Yim A.K.Y."/>
            <person name="Chan T.F."/>
            <person name="Ji K.M."/>
            <person name="Liu X.Y."/>
            <person name="Zhou J.W."/>
            <person name="Li R.Q."/>
            <person name="Yang K.Y."/>
            <person name="Li J."/>
            <person name="Li M."/>
            <person name="Law P.T.W."/>
            <person name="Wu Y.L."/>
            <person name="Cai Z.L."/>
            <person name="Qin H."/>
            <person name="Bao Y."/>
            <person name="Leung R.K.K."/>
            <person name="Ng P.K.S."/>
            <person name="Zou J."/>
            <person name="Zhong X.J."/>
            <person name="Ran P.X."/>
            <person name="Zhong N.S."/>
            <person name="Liu Z.G."/>
            <person name="Tsui S.K.W."/>
        </authorList>
    </citation>
    <scope>NUCLEOTIDE SEQUENCE</scope>
    <source>
        <strain evidence="2">Derf</strain>
        <tissue evidence="2">Whole organism</tissue>
    </source>
</reference>
<sequence length="79" mass="8868">MPLIQRNLFPSRPPSKKCDGPSVLRAANNINNNHNNNSMNNNHDSINNRTIINPNLSGRTKVKISYDSQDSFNTSSDTR</sequence>
<dbReference type="EMBL" id="ASGP02000001">
    <property type="protein sequence ID" value="KAH9530102.1"/>
    <property type="molecule type" value="Genomic_DNA"/>
</dbReference>
<gene>
    <name evidence="2" type="ORF">DERF_003936</name>
</gene>